<gene>
    <name evidence="1" type="ORF">LCGC14_2928870</name>
</gene>
<reference evidence="1" key="1">
    <citation type="journal article" date="2015" name="Nature">
        <title>Complex archaea that bridge the gap between prokaryotes and eukaryotes.</title>
        <authorList>
            <person name="Spang A."/>
            <person name="Saw J.H."/>
            <person name="Jorgensen S.L."/>
            <person name="Zaremba-Niedzwiedzka K."/>
            <person name="Martijn J."/>
            <person name="Lind A.E."/>
            <person name="van Eijk R."/>
            <person name="Schleper C."/>
            <person name="Guy L."/>
            <person name="Ettema T.J."/>
        </authorList>
    </citation>
    <scope>NUCLEOTIDE SEQUENCE</scope>
</reference>
<proteinExistence type="predicted"/>
<feature type="non-terminal residue" evidence="1">
    <location>
        <position position="1"/>
    </location>
</feature>
<protein>
    <submittedName>
        <fullName evidence="1">Uncharacterized protein</fullName>
    </submittedName>
</protein>
<sequence>LADRDTWKGKYTTLLDKSRGFPAARYAALSDYAEKFGYKPILSSQTPEDIPKGLSAVINTKIFFKSDIKTVKKFGITIKNEELESLKKGFACCSIFDMAQLKIVKFPLAFSGVFEDE</sequence>
<comment type="caution">
    <text evidence="1">The sequence shown here is derived from an EMBL/GenBank/DDBJ whole genome shotgun (WGS) entry which is preliminary data.</text>
</comment>
<name>A0A0F8XLI4_9ZZZZ</name>
<accession>A0A0F8XLI4</accession>
<dbReference type="EMBL" id="LAZR01058409">
    <property type="protein sequence ID" value="KKK69952.1"/>
    <property type="molecule type" value="Genomic_DNA"/>
</dbReference>
<dbReference type="AlphaFoldDB" id="A0A0F8XLI4"/>
<evidence type="ECO:0000313" key="1">
    <source>
        <dbReference type="EMBL" id="KKK69952.1"/>
    </source>
</evidence>
<organism evidence="1">
    <name type="scientific">marine sediment metagenome</name>
    <dbReference type="NCBI Taxonomy" id="412755"/>
    <lineage>
        <taxon>unclassified sequences</taxon>
        <taxon>metagenomes</taxon>
        <taxon>ecological metagenomes</taxon>
    </lineage>
</organism>